<dbReference type="Proteomes" id="UP000248198">
    <property type="component" value="Unassembled WGS sequence"/>
</dbReference>
<evidence type="ECO:0000313" key="1">
    <source>
        <dbReference type="EMBL" id="PYF70618.1"/>
    </source>
</evidence>
<dbReference type="InterPro" id="IPR012675">
    <property type="entry name" value="Beta-grasp_dom_sf"/>
</dbReference>
<organism evidence="1 2">
    <name type="scientific">Pedobacter nutrimenti</name>
    <dbReference type="NCBI Taxonomy" id="1241337"/>
    <lineage>
        <taxon>Bacteria</taxon>
        <taxon>Pseudomonadati</taxon>
        <taxon>Bacteroidota</taxon>
        <taxon>Sphingobacteriia</taxon>
        <taxon>Sphingobacteriales</taxon>
        <taxon>Sphingobacteriaceae</taxon>
        <taxon>Pedobacter</taxon>
    </lineage>
</organism>
<dbReference type="InterPro" id="IPR036010">
    <property type="entry name" value="2Fe-2S_ferredoxin-like_sf"/>
</dbReference>
<dbReference type="AlphaFoldDB" id="A0A318UMB1"/>
<dbReference type="SUPFAM" id="SSF54292">
    <property type="entry name" value="2Fe-2S ferredoxin-like"/>
    <property type="match status" value="1"/>
</dbReference>
<gene>
    <name evidence="1" type="ORF">B0O44_10844</name>
</gene>
<dbReference type="EMBL" id="QKLU01000008">
    <property type="protein sequence ID" value="PYF70618.1"/>
    <property type="molecule type" value="Genomic_DNA"/>
</dbReference>
<dbReference type="GO" id="GO:0051536">
    <property type="term" value="F:iron-sulfur cluster binding"/>
    <property type="evidence" value="ECO:0007669"/>
    <property type="project" value="InterPro"/>
</dbReference>
<name>A0A318UMB1_9SPHI</name>
<comment type="caution">
    <text evidence="1">The sequence shown here is derived from an EMBL/GenBank/DDBJ whole genome shotgun (WGS) entry which is preliminary data.</text>
</comment>
<evidence type="ECO:0000313" key="2">
    <source>
        <dbReference type="Proteomes" id="UP000248198"/>
    </source>
</evidence>
<dbReference type="Gene3D" id="3.10.20.30">
    <property type="match status" value="1"/>
</dbReference>
<keyword evidence="2" id="KW-1185">Reference proteome</keyword>
<accession>A0A318UMB1</accession>
<proteinExistence type="predicted"/>
<protein>
    <submittedName>
        <fullName evidence="1">2Fe-2S ferredoxin</fullName>
    </submittedName>
</protein>
<reference evidence="1 2" key="1">
    <citation type="submission" date="2018-06" db="EMBL/GenBank/DDBJ databases">
        <title>Genomic Encyclopedia of Archaeal and Bacterial Type Strains, Phase II (KMG-II): from individual species to whole genera.</title>
        <authorList>
            <person name="Goeker M."/>
        </authorList>
    </citation>
    <scope>NUCLEOTIDE SEQUENCE [LARGE SCALE GENOMIC DNA]</scope>
    <source>
        <strain evidence="1 2">DSM 27372</strain>
    </source>
</reference>
<sequence length="119" mass="13717">MNSLMITRMSFGNSFDLNNIRLTVIWDEESYEIQTFFNEYRSLMMLIFDRISPEEFGVCLGMGKCGTCMVEVIQSSMLTDFDRNESNTLIKHGISNPNIRLACQLLIDEQCNGMIVRIL</sequence>